<gene>
    <name evidence="2" type="ORF">N658DRAFT_494886</name>
</gene>
<evidence type="ECO:0000313" key="3">
    <source>
        <dbReference type="Proteomes" id="UP001305647"/>
    </source>
</evidence>
<evidence type="ECO:0000313" key="2">
    <source>
        <dbReference type="EMBL" id="KAK4102824.1"/>
    </source>
</evidence>
<dbReference type="Gene3D" id="3.90.1590.10">
    <property type="entry name" value="glutathione-dependent formaldehyde- activating enzyme (gfa)"/>
    <property type="match status" value="1"/>
</dbReference>
<comment type="caution">
    <text evidence="2">The sequence shown here is derived from an EMBL/GenBank/DDBJ whole genome shotgun (WGS) entry which is preliminary data.</text>
</comment>
<protein>
    <submittedName>
        <fullName evidence="2">Uncharacterized protein</fullName>
    </submittedName>
</protein>
<name>A0AAN6T3K5_9PEZI</name>
<dbReference type="InterPro" id="IPR011057">
    <property type="entry name" value="Mss4-like_sf"/>
</dbReference>
<sequence>MPLSPHVHLLLSLGYKATLHPQHQPDTSSPPPPSPPPPSADDDDILHASCHCTAVSLQITRPSPDPRDNPDSPYPDLLLPYHSTPPEIVSNPSNEKWYLRPVPSSSFNQEGHQPDGTTQQQQQQQQHQLTSNPTPTPPLTPPKTKYLSGTCACHPCRLTSGFEIQTWAFIPRRNISISIPISHPSHSPPTSTS</sequence>
<feature type="compositionally biased region" description="Polar residues" evidence="1">
    <location>
        <begin position="103"/>
        <end position="118"/>
    </location>
</feature>
<proteinExistence type="predicted"/>
<organism evidence="2 3">
    <name type="scientific">Parathielavia hyrcaniae</name>
    <dbReference type="NCBI Taxonomy" id="113614"/>
    <lineage>
        <taxon>Eukaryota</taxon>
        <taxon>Fungi</taxon>
        <taxon>Dikarya</taxon>
        <taxon>Ascomycota</taxon>
        <taxon>Pezizomycotina</taxon>
        <taxon>Sordariomycetes</taxon>
        <taxon>Sordariomycetidae</taxon>
        <taxon>Sordariales</taxon>
        <taxon>Chaetomiaceae</taxon>
        <taxon>Parathielavia</taxon>
    </lineage>
</organism>
<dbReference type="SUPFAM" id="SSF51316">
    <property type="entry name" value="Mss4-like"/>
    <property type="match status" value="1"/>
</dbReference>
<reference evidence="2" key="2">
    <citation type="submission" date="2023-05" db="EMBL/GenBank/DDBJ databases">
        <authorList>
            <consortium name="Lawrence Berkeley National Laboratory"/>
            <person name="Steindorff A."/>
            <person name="Hensen N."/>
            <person name="Bonometti L."/>
            <person name="Westerberg I."/>
            <person name="Brannstrom I.O."/>
            <person name="Guillou S."/>
            <person name="Cros-Aarteil S."/>
            <person name="Calhoun S."/>
            <person name="Haridas S."/>
            <person name="Kuo A."/>
            <person name="Mondo S."/>
            <person name="Pangilinan J."/>
            <person name="Riley R."/>
            <person name="Labutti K."/>
            <person name="Andreopoulos B."/>
            <person name="Lipzen A."/>
            <person name="Chen C."/>
            <person name="Yanf M."/>
            <person name="Daum C."/>
            <person name="Ng V."/>
            <person name="Clum A."/>
            <person name="Ohm R."/>
            <person name="Martin F."/>
            <person name="Silar P."/>
            <person name="Natvig D."/>
            <person name="Lalanne C."/>
            <person name="Gautier V."/>
            <person name="Ament-Velasquez S.L."/>
            <person name="Kruys A."/>
            <person name="Hutchinson M.I."/>
            <person name="Powell A.J."/>
            <person name="Barry K."/>
            <person name="Miller A.N."/>
            <person name="Grigoriev I.V."/>
            <person name="Debuchy R."/>
            <person name="Gladieux P."/>
            <person name="Thoren M.H."/>
            <person name="Johannesson H."/>
        </authorList>
    </citation>
    <scope>NUCLEOTIDE SEQUENCE</scope>
    <source>
        <strain evidence="2">CBS 757.83</strain>
    </source>
</reference>
<feature type="region of interest" description="Disordered" evidence="1">
    <location>
        <begin position="19"/>
        <end position="143"/>
    </location>
</feature>
<dbReference type="EMBL" id="MU863630">
    <property type="protein sequence ID" value="KAK4102824.1"/>
    <property type="molecule type" value="Genomic_DNA"/>
</dbReference>
<keyword evidence="3" id="KW-1185">Reference proteome</keyword>
<accession>A0AAN6T3K5</accession>
<dbReference type="Proteomes" id="UP001305647">
    <property type="component" value="Unassembled WGS sequence"/>
</dbReference>
<feature type="compositionally biased region" description="Pro residues" evidence="1">
    <location>
        <begin position="28"/>
        <end position="39"/>
    </location>
</feature>
<feature type="compositionally biased region" description="Low complexity" evidence="1">
    <location>
        <begin position="119"/>
        <end position="128"/>
    </location>
</feature>
<evidence type="ECO:0000256" key="1">
    <source>
        <dbReference type="SAM" id="MobiDB-lite"/>
    </source>
</evidence>
<reference evidence="2" key="1">
    <citation type="journal article" date="2023" name="Mol. Phylogenet. Evol.">
        <title>Genome-scale phylogeny and comparative genomics of the fungal order Sordariales.</title>
        <authorList>
            <person name="Hensen N."/>
            <person name="Bonometti L."/>
            <person name="Westerberg I."/>
            <person name="Brannstrom I.O."/>
            <person name="Guillou S."/>
            <person name="Cros-Aarteil S."/>
            <person name="Calhoun S."/>
            <person name="Haridas S."/>
            <person name="Kuo A."/>
            <person name="Mondo S."/>
            <person name="Pangilinan J."/>
            <person name="Riley R."/>
            <person name="LaButti K."/>
            <person name="Andreopoulos B."/>
            <person name="Lipzen A."/>
            <person name="Chen C."/>
            <person name="Yan M."/>
            <person name="Daum C."/>
            <person name="Ng V."/>
            <person name="Clum A."/>
            <person name="Steindorff A."/>
            <person name="Ohm R.A."/>
            <person name="Martin F."/>
            <person name="Silar P."/>
            <person name="Natvig D.O."/>
            <person name="Lalanne C."/>
            <person name="Gautier V."/>
            <person name="Ament-Velasquez S.L."/>
            <person name="Kruys A."/>
            <person name="Hutchinson M.I."/>
            <person name="Powell A.J."/>
            <person name="Barry K."/>
            <person name="Miller A.N."/>
            <person name="Grigoriev I.V."/>
            <person name="Debuchy R."/>
            <person name="Gladieux P."/>
            <person name="Hiltunen Thoren M."/>
            <person name="Johannesson H."/>
        </authorList>
    </citation>
    <scope>NUCLEOTIDE SEQUENCE</scope>
    <source>
        <strain evidence="2">CBS 757.83</strain>
    </source>
</reference>
<dbReference type="AlphaFoldDB" id="A0AAN6T3K5"/>